<dbReference type="GO" id="GO:0003899">
    <property type="term" value="F:DNA-directed RNA polymerase activity"/>
    <property type="evidence" value="ECO:0007669"/>
    <property type="project" value="UniProtKB-EC"/>
</dbReference>
<evidence type="ECO:0000256" key="12">
    <source>
        <dbReference type="PIRNR" id="PIRNR000743"/>
    </source>
</evidence>
<dbReference type="KEGG" id="vg:19737898"/>
<dbReference type="InterPro" id="IPR007984">
    <property type="entry name" value="DNA-dir_RNA_Pol_19kDa_poxvir"/>
</dbReference>
<accession>A0A068EEQ6</accession>
<protein>
    <recommendedName>
        <fullName evidence="4 12">DNA-directed RNA polymerase 19 kDa subunit</fullName>
        <ecNumber evidence="3 12">2.7.7.6</ecNumber>
    </recommendedName>
</protein>
<evidence type="ECO:0000256" key="1">
    <source>
        <dbReference type="ARBA" id="ARBA00004328"/>
    </source>
</evidence>
<comment type="catalytic activity">
    <reaction evidence="11 12">
        <text>RNA(n) + a ribonucleoside 5'-triphosphate = RNA(n+1) + diphosphate</text>
        <dbReference type="Rhea" id="RHEA:21248"/>
        <dbReference type="Rhea" id="RHEA-COMP:14527"/>
        <dbReference type="Rhea" id="RHEA-COMP:17342"/>
        <dbReference type="ChEBI" id="CHEBI:33019"/>
        <dbReference type="ChEBI" id="CHEBI:61557"/>
        <dbReference type="ChEBI" id="CHEBI:140395"/>
        <dbReference type="EC" id="2.7.7.6"/>
    </reaction>
</comment>
<reference evidence="14 15" key="1">
    <citation type="journal article" date="2014" name="BMC Genomics">
        <title>The complete genome sequences of poxviruses isolated from a penguin and a pigeon in South Africa and comparison to other sequenced avipoxviruses.</title>
        <authorList>
            <person name="Offerman K."/>
            <person name="Carulei O."/>
            <person name="van der Walt A.P."/>
            <person name="Douglass N."/>
            <person name="Williamson A.L."/>
        </authorList>
    </citation>
    <scope>NUCLEOTIDE SEQUENCE [LARGE SCALE GENOMIC DNA]</scope>
    <source>
        <strain evidence="14">FeP2</strain>
    </source>
</reference>
<evidence type="ECO:0000256" key="5">
    <source>
        <dbReference type="ARBA" id="ARBA00022478"/>
    </source>
</evidence>
<keyword evidence="5 12" id="KW-0240">DNA-directed RNA polymerase</keyword>
<proteinExistence type="inferred from homology"/>
<evidence type="ECO:0000313" key="14">
    <source>
        <dbReference type="EMBL" id="AID46676.1"/>
    </source>
</evidence>
<dbReference type="EC" id="2.7.7.6" evidence="3 12"/>
<evidence type="ECO:0000256" key="9">
    <source>
        <dbReference type="ARBA" id="ARBA00022844"/>
    </source>
</evidence>
<dbReference type="RefSeq" id="YP_009046400.1">
    <property type="nucleotide sequence ID" value="NC_024447.1"/>
</dbReference>
<sequence length="169" mass="19741">MDNSMDINDILLSDDNDNDYKSYDEDEDSISDIGEISDDCCTTKQSDSRIESFKFDDTTQSPHPKQLSERIKAIKQRYTRRISLFEITGILSESYNLLQRGRIPLLNDLTEETFKDSIINIMFKEIEQGNCPIVIQKNGELLSLTDFDKKGVQYHLDYIKTIWRNQRKL</sequence>
<comment type="subcellular location">
    <subcellularLocation>
        <location evidence="1">Virion</location>
    </subcellularLocation>
</comment>
<dbReference type="Proteomes" id="UP000101521">
    <property type="component" value="Segment"/>
</dbReference>
<gene>
    <name evidence="14" type="ORF">fep_173</name>
</gene>
<dbReference type="GO" id="GO:0044423">
    <property type="term" value="C:virion component"/>
    <property type="evidence" value="ECO:0007669"/>
    <property type="project" value="UniProtKB-UniRule"/>
</dbReference>
<comment type="similarity">
    <text evidence="2 12">Belongs to the poxviridae DNA-directed RNA polymerase 19 kDa subunit family.</text>
</comment>
<evidence type="ECO:0000256" key="7">
    <source>
        <dbReference type="ARBA" id="ARBA00022679"/>
    </source>
</evidence>
<evidence type="ECO:0000256" key="13">
    <source>
        <dbReference type="SAM" id="MobiDB-lite"/>
    </source>
</evidence>
<organism evidence="14 15">
    <name type="scientific">Pigeonpox virus</name>
    <dbReference type="NCBI Taxonomy" id="10264"/>
    <lineage>
        <taxon>Viruses</taxon>
        <taxon>Varidnaviria</taxon>
        <taxon>Bamfordvirae</taxon>
        <taxon>Nucleocytoviricota</taxon>
        <taxon>Pokkesviricetes</taxon>
        <taxon>Chitovirales</taxon>
        <taxon>Poxviridae</taxon>
        <taxon>Chordopoxvirinae</taxon>
        <taxon>Avipoxvirus</taxon>
        <taxon>Avipoxvirus pigeonpox</taxon>
    </lineage>
</organism>
<keyword evidence="10 12" id="KW-0804">Transcription</keyword>
<dbReference type="Pfam" id="PF05320">
    <property type="entry name" value="Pox_RNA_Pol_19"/>
    <property type="match status" value="1"/>
</dbReference>
<evidence type="ECO:0000256" key="4">
    <source>
        <dbReference type="ARBA" id="ARBA00016901"/>
    </source>
</evidence>
<evidence type="ECO:0000313" key="15">
    <source>
        <dbReference type="Proteomes" id="UP000101521"/>
    </source>
</evidence>
<dbReference type="GO" id="GO:0006351">
    <property type="term" value="P:DNA-templated transcription"/>
    <property type="evidence" value="ECO:0007669"/>
    <property type="project" value="InterPro"/>
</dbReference>
<dbReference type="GO" id="GO:0000428">
    <property type="term" value="C:DNA-directed RNA polymerase complex"/>
    <property type="evidence" value="ECO:0007669"/>
    <property type="project" value="UniProtKB-UniRule"/>
</dbReference>
<keyword evidence="15" id="KW-1185">Reference proteome</keyword>
<keyword evidence="6" id="KW-0244">Early protein</keyword>
<dbReference type="PIRSF" id="PIRSF000743">
    <property type="entry name" value="RPO19"/>
    <property type="match status" value="1"/>
</dbReference>
<dbReference type="GO" id="GO:0003677">
    <property type="term" value="F:DNA binding"/>
    <property type="evidence" value="ECO:0007669"/>
    <property type="project" value="UniProtKB-UniRule"/>
</dbReference>
<evidence type="ECO:0000256" key="10">
    <source>
        <dbReference type="ARBA" id="ARBA00023163"/>
    </source>
</evidence>
<evidence type="ECO:0000256" key="8">
    <source>
        <dbReference type="ARBA" id="ARBA00022695"/>
    </source>
</evidence>
<name>A0A068EEQ6_9POXV</name>
<dbReference type="GeneID" id="19737898"/>
<evidence type="ECO:0000256" key="11">
    <source>
        <dbReference type="ARBA" id="ARBA00048552"/>
    </source>
</evidence>
<comment type="function">
    <text evidence="12">Part of the DNA-dependent RNA polymerase which catalyzes the transcription of viral DNA into RNA using the four ribonucleoside triphosphates as substrates. Responsible for the transcription of early, intermediate and late genes.</text>
</comment>
<evidence type="ECO:0000256" key="3">
    <source>
        <dbReference type="ARBA" id="ARBA00012418"/>
    </source>
</evidence>
<feature type="compositionally biased region" description="Low complexity" evidence="13">
    <location>
        <begin position="1"/>
        <end position="11"/>
    </location>
</feature>
<dbReference type="EMBL" id="KJ801920">
    <property type="protein sequence ID" value="AID46676.1"/>
    <property type="molecule type" value="Genomic_DNA"/>
</dbReference>
<evidence type="ECO:0000256" key="6">
    <source>
        <dbReference type="ARBA" id="ARBA00022518"/>
    </source>
</evidence>
<keyword evidence="9 12" id="KW-0946">Virion</keyword>
<evidence type="ECO:0000256" key="2">
    <source>
        <dbReference type="ARBA" id="ARBA00008587"/>
    </source>
</evidence>
<feature type="region of interest" description="Disordered" evidence="13">
    <location>
        <begin position="1"/>
        <end position="36"/>
    </location>
</feature>
<feature type="compositionally biased region" description="Acidic residues" evidence="13">
    <location>
        <begin position="24"/>
        <end position="36"/>
    </location>
</feature>
<keyword evidence="7 12" id="KW-0808">Transferase</keyword>
<keyword evidence="8 12" id="KW-0548">Nucleotidyltransferase</keyword>